<feature type="region of interest" description="Disordered" evidence="1">
    <location>
        <begin position="644"/>
        <end position="676"/>
    </location>
</feature>
<dbReference type="AlphaFoldDB" id="U4LI60"/>
<keyword evidence="4" id="KW-1185">Reference proteome</keyword>
<feature type="domain" description="UBA" evidence="2">
    <location>
        <begin position="4"/>
        <end position="44"/>
    </location>
</feature>
<dbReference type="OMA" id="WAMTLFN"/>
<dbReference type="SUPFAM" id="SSF46934">
    <property type="entry name" value="UBA-like"/>
    <property type="match status" value="1"/>
</dbReference>
<dbReference type="InterPro" id="IPR015940">
    <property type="entry name" value="UBA"/>
</dbReference>
<dbReference type="InterPro" id="IPR009060">
    <property type="entry name" value="UBA-like_sf"/>
</dbReference>
<dbReference type="eggNOG" id="ENOG502S0Z0">
    <property type="taxonomic scope" value="Eukaryota"/>
</dbReference>
<evidence type="ECO:0000313" key="4">
    <source>
        <dbReference type="Proteomes" id="UP000018144"/>
    </source>
</evidence>
<dbReference type="CDD" id="cd14291">
    <property type="entry name" value="UBA1_NUB1_like"/>
    <property type="match status" value="1"/>
</dbReference>
<dbReference type="STRING" id="1076935.U4LI60"/>
<accession>U4LI60</accession>
<feature type="compositionally biased region" description="Basic and acidic residues" evidence="1">
    <location>
        <begin position="656"/>
        <end position="668"/>
    </location>
</feature>
<dbReference type="Gene3D" id="1.10.8.10">
    <property type="entry name" value="DNA helicase RuvA subunit, C-terminal domain"/>
    <property type="match status" value="1"/>
</dbReference>
<dbReference type="PANTHER" id="PTHR39597">
    <property type="entry name" value="UBA DOMAIN-CONTAINING PROTEIN RUP1"/>
    <property type="match status" value="1"/>
</dbReference>
<dbReference type="Proteomes" id="UP000018144">
    <property type="component" value="Unassembled WGS sequence"/>
</dbReference>
<organism evidence="3 4">
    <name type="scientific">Pyronema omphalodes (strain CBS 100304)</name>
    <name type="common">Pyronema confluens</name>
    <dbReference type="NCBI Taxonomy" id="1076935"/>
    <lineage>
        <taxon>Eukaryota</taxon>
        <taxon>Fungi</taxon>
        <taxon>Dikarya</taxon>
        <taxon>Ascomycota</taxon>
        <taxon>Pezizomycotina</taxon>
        <taxon>Pezizomycetes</taxon>
        <taxon>Pezizales</taxon>
        <taxon>Pyronemataceae</taxon>
        <taxon>Pyronema</taxon>
    </lineage>
</organism>
<dbReference type="InterPro" id="IPR055335">
    <property type="entry name" value="Ucp6/RUP1"/>
</dbReference>
<dbReference type="GO" id="GO:0005829">
    <property type="term" value="C:cytosol"/>
    <property type="evidence" value="ECO:0007669"/>
    <property type="project" value="TreeGrafter"/>
</dbReference>
<feature type="compositionally biased region" description="Polar residues" evidence="1">
    <location>
        <begin position="124"/>
        <end position="138"/>
    </location>
</feature>
<dbReference type="PANTHER" id="PTHR39597:SF1">
    <property type="entry name" value="UBA DOMAIN-CONTAINING PROTEIN RUP1"/>
    <property type="match status" value="1"/>
</dbReference>
<dbReference type="PROSITE" id="PS50030">
    <property type="entry name" value="UBA"/>
    <property type="match status" value="1"/>
</dbReference>
<dbReference type="GO" id="GO:0016579">
    <property type="term" value="P:protein deubiquitination"/>
    <property type="evidence" value="ECO:0007669"/>
    <property type="project" value="TreeGrafter"/>
</dbReference>
<dbReference type="OrthoDB" id="4489171at2759"/>
<evidence type="ECO:0000259" key="2">
    <source>
        <dbReference type="PROSITE" id="PS50030"/>
    </source>
</evidence>
<sequence>MTGEINSNALAQLMEMGLPHGDAVECLKACGNDVSRAVEYFFNRDSEKPQNNQWDQNAWHTSRDDATEHDYNNWNSSFLVQGADQLLPEATNGNRYDGTKSRPPSPTNADAEDPELAEAMRLSMQGSPQQETGITTRGRSPVQLPPLNPNFNQALANKEYNPQDWALTTTTVKPIAAEALPDDRKRSPNTPAFLRSTYDNYNLGGALTILHSIPRMRDLFLMRDYLQVDYGSNEKWWNGERIQISRVIDLENIRTDNALEVINEVQRLFAFLDGTERAYGSVEPLCDMPNIRETNRLQQLATFMRNYEVAYRYISIDENVNLPSITSTGRLFDDGVENKERASNFQLLEISVNANDSSIYSAIDSLIWDEGEVAIDFNDVVILSIQQASGSPGTGVEIPTEIYLDRYTEPWLEQVADLKKNIRQLRNKREAIIKRALGLTQFHGENPVEFLTETIRIYSEIILNQEFNILDDENTVPTENPIPSLEKILNNLKTNIASIDAKHAEVAAQLNELHVTYTTPTTCPVGAPPLRRHILRGITTGDSHTYLLRPREGDKPEWWSFTWNPNGDTWDPKPTHSTTPMTQAAVLQAAQTQGESVTLFYAVEEAMIGDKSLPQKLQEFVDRDNELFRKEMDPPPVYNMEEVRIDDEPVSPTGSGERKRTRDDKDDSFSSNNGVVKRLSFSDEVEMIEKPGEKEVAKAMLKDQDDKEMIDIEHIEEVRKGG</sequence>
<gene>
    <name evidence="3" type="ORF">PCON_11608</name>
</gene>
<dbReference type="SMART" id="SM00165">
    <property type="entry name" value="UBA"/>
    <property type="match status" value="1"/>
</dbReference>
<name>U4LI60_PYROM</name>
<dbReference type="GO" id="GO:0005634">
    <property type="term" value="C:nucleus"/>
    <property type="evidence" value="ECO:0007669"/>
    <property type="project" value="TreeGrafter"/>
</dbReference>
<proteinExistence type="predicted"/>
<reference evidence="3 4" key="1">
    <citation type="journal article" date="2013" name="PLoS Genet.">
        <title>The genome and development-dependent transcriptomes of Pyronema confluens: a window into fungal evolution.</title>
        <authorList>
            <person name="Traeger S."/>
            <person name="Altegoer F."/>
            <person name="Freitag M."/>
            <person name="Gabaldon T."/>
            <person name="Kempken F."/>
            <person name="Kumar A."/>
            <person name="Marcet-Houben M."/>
            <person name="Poggeler S."/>
            <person name="Stajich J.E."/>
            <person name="Nowrousian M."/>
        </authorList>
    </citation>
    <scope>NUCLEOTIDE SEQUENCE [LARGE SCALE GENOMIC DNA]</scope>
    <source>
        <strain evidence="4">CBS 100304</strain>
        <tissue evidence="3">Vegetative mycelium</tissue>
    </source>
</reference>
<protein>
    <recommendedName>
        <fullName evidence="2">UBA domain-containing protein</fullName>
    </recommendedName>
</protein>
<evidence type="ECO:0000313" key="3">
    <source>
        <dbReference type="EMBL" id="CCX12014.1"/>
    </source>
</evidence>
<feature type="region of interest" description="Disordered" evidence="1">
    <location>
        <begin position="89"/>
        <end position="145"/>
    </location>
</feature>
<evidence type="ECO:0000256" key="1">
    <source>
        <dbReference type="SAM" id="MobiDB-lite"/>
    </source>
</evidence>
<dbReference type="EMBL" id="HF935675">
    <property type="protein sequence ID" value="CCX12014.1"/>
    <property type="molecule type" value="Genomic_DNA"/>
</dbReference>